<dbReference type="EMBL" id="KY774314">
    <property type="protein sequence ID" value="ART30896.1"/>
    <property type="molecule type" value="Genomic_DNA"/>
</dbReference>
<organism evidence="2">
    <name type="scientific">Utricularia reniformis</name>
    <dbReference type="NCBI Taxonomy" id="192314"/>
    <lineage>
        <taxon>Eukaryota</taxon>
        <taxon>Viridiplantae</taxon>
        <taxon>Streptophyta</taxon>
        <taxon>Embryophyta</taxon>
        <taxon>Tracheophyta</taxon>
        <taxon>Spermatophyta</taxon>
        <taxon>Magnoliopsida</taxon>
        <taxon>eudicotyledons</taxon>
        <taxon>Gunneridae</taxon>
        <taxon>Pentapetalae</taxon>
        <taxon>asterids</taxon>
        <taxon>lamiids</taxon>
        <taxon>Lamiales</taxon>
        <taxon>Lentibulariaceae</taxon>
        <taxon>Utricularia</taxon>
    </lineage>
</organism>
<reference evidence="2" key="1">
    <citation type="submission" date="2017-03" db="EMBL/GenBank/DDBJ databases">
        <title>The mitochondrial genome of the carnivorous plant Utricularia reniformis (Lentibulariaceae): structure, comparative analysis and evolutionary landmarks.</title>
        <authorList>
            <person name="Silva S.R."/>
            <person name="Alvarenga D.O."/>
            <person name="Michael T.P."/>
            <person name="Miranda V.F.O."/>
            <person name="Varani A.M."/>
        </authorList>
    </citation>
    <scope>NUCLEOTIDE SEQUENCE</scope>
</reference>
<proteinExistence type="predicted"/>
<keyword evidence="1" id="KW-0812">Transmembrane</keyword>
<sequence length="61" mass="6777">MSKRFHRSVKHINGSVHASALLQAALTVVVLEAKVILISIIRVSSHGRSTSFLDWRDGRHS</sequence>
<keyword evidence="1" id="KW-0472">Membrane</keyword>
<protein>
    <submittedName>
        <fullName evidence="2">Uncharacterized protein</fullName>
    </submittedName>
</protein>
<dbReference type="AlphaFoldDB" id="A0A1Y0B0D2"/>
<feature type="transmembrane region" description="Helical" evidence="1">
    <location>
        <begin position="20"/>
        <end position="41"/>
    </location>
</feature>
<gene>
    <name evidence="2" type="ORF">AEK19_MT0643</name>
</gene>
<geneLocation type="mitochondrion" evidence="2"/>
<evidence type="ECO:0000313" key="2">
    <source>
        <dbReference type="EMBL" id="ART30896.1"/>
    </source>
</evidence>
<accession>A0A1Y0B0D2</accession>
<keyword evidence="1" id="KW-1133">Transmembrane helix</keyword>
<name>A0A1Y0B0D2_9LAMI</name>
<evidence type="ECO:0000256" key="1">
    <source>
        <dbReference type="SAM" id="Phobius"/>
    </source>
</evidence>
<keyword evidence="2" id="KW-0496">Mitochondrion</keyword>